<accession>A0ACB5TZ48</accession>
<dbReference type="Proteomes" id="UP001165064">
    <property type="component" value="Unassembled WGS sequence"/>
</dbReference>
<comment type="caution">
    <text evidence="1">The sequence shown here is derived from an EMBL/GenBank/DDBJ whole genome shotgun (WGS) entry which is preliminary data.</text>
</comment>
<organism evidence="1 2">
    <name type="scientific">Ambrosiozyma monospora</name>
    <name type="common">Yeast</name>
    <name type="synonym">Endomycopsis monosporus</name>
    <dbReference type="NCBI Taxonomy" id="43982"/>
    <lineage>
        <taxon>Eukaryota</taxon>
        <taxon>Fungi</taxon>
        <taxon>Dikarya</taxon>
        <taxon>Ascomycota</taxon>
        <taxon>Saccharomycotina</taxon>
        <taxon>Pichiomycetes</taxon>
        <taxon>Pichiales</taxon>
        <taxon>Pichiaceae</taxon>
        <taxon>Ambrosiozyma</taxon>
    </lineage>
</organism>
<dbReference type="EMBL" id="BSXS01010289">
    <property type="protein sequence ID" value="GME97899.1"/>
    <property type="molecule type" value="Genomic_DNA"/>
</dbReference>
<proteinExistence type="predicted"/>
<reference evidence="1" key="1">
    <citation type="submission" date="2023-04" db="EMBL/GenBank/DDBJ databases">
        <title>Ambrosiozyma monospora NBRC 10751.</title>
        <authorList>
            <person name="Ichikawa N."/>
            <person name="Sato H."/>
            <person name="Tonouchi N."/>
        </authorList>
    </citation>
    <scope>NUCLEOTIDE SEQUENCE</scope>
    <source>
        <strain evidence="1">NBRC 10751</strain>
    </source>
</reference>
<gene>
    <name evidence="1" type="ORF">Amon02_001035600</name>
</gene>
<evidence type="ECO:0000313" key="1">
    <source>
        <dbReference type="EMBL" id="GME97899.1"/>
    </source>
</evidence>
<protein>
    <submittedName>
        <fullName evidence="1">Unnamed protein product</fullName>
    </submittedName>
</protein>
<keyword evidence="2" id="KW-1185">Reference proteome</keyword>
<sequence length="259" mass="30038">MESAAASMSNLFDIESLGSVLVYLTRIKQNSPFGITDGMNASFREKIVQVAKNRVIHRIKPVPTVDVTLAHLYAFLETIVEDMLYLNSDLISEFEAKGDWSFTPMRDIIVKNSIGTSRRIIKHLTKTLLFDQESQKFVRTLKVPPEQDDEMQLVLKDINTIRELCQYSNNGFPQKSIEFFFPDFYTMHVEMCEKMAEYVQNAIESDQFEPLEGASYSASVRDMFELFERTLNEAEEMRWPTDIHNAYFVTLLYQLQSLH</sequence>
<name>A0ACB5TZ48_AMBMO</name>
<evidence type="ECO:0000313" key="2">
    <source>
        <dbReference type="Proteomes" id="UP001165064"/>
    </source>
</evidence>